<dbReference type="OrthoDB" id="2280028at2759"/>
<feature type="compositionally biased region" description="Polar residues" evidence="1">
    <location>
        <begin position="38"/>
        <end position="53"/>
    </location>
</feature>
<evidence type="ECO:0000256" key="1">
    <source>
        <dbReference type="SAM" id="MobiDB-lite"/>
    </source>
</evidence>
<keyword evidence="3" id="KW-1185">Reference proteome</keyword>
<name>A0A8H7SGC9_9FUNG</name>
<feature type="compositionally biased region" description="Basic and acidic residues" evidence="1">
    <location>
        <begin position="54"/>
        <end position="65"/>
    </location>
</feature>
<dbReference type="AlphaFoldDB" id="A0A8H7SGC9"/>
<evidence type="ECO:0000313" key="3">
    <source>
        <dbReference type="Proteomes" id="UP000646827"/>
    </source>
</evidence>
<comment type="caution">
    <text evidence="2">The sequence shown here is derived from an EMBL/GenBank/DDBJ whole genome shotgun (WGS) entry which is preliminary data.</text>
</comment>
<organism evidence="2 3">
    <name type="scientific">Circinella minor</name>
    <dbReference type="NCBI Taxonomy" id="1195481"/>
    <lineage>
        <taxon>Eukaryota</taxon>
        <taxon>Fungi</taxon>
        <taxon>Fungi incertae sedis</taxon>
        <taxon>Mucoromycota</taxon>
        <taxon>Mucoromycotina</taxon>
        <taxon>Mucoromycetes</taxon>
        <taxon>Mucorales</taxon>
        <taxon>Lichtheimiaceae</taxon>
        <taxon>Circinella</taxon>
    </lineage>
</organism>
<feature type="region of interest" description="Disordered" evidence="1">
    <location>
        <begin position="1"/>
        <end position="23"/>
    </location>
</feature>
<protein>
    <submittedName>
        <fullName evidence="2">Uncharacterized protein</fullName>
    </submittedName>
</protein>
<feature type="region of interest" description="Disordered" evidence="1">
    <location>
        <begin position="38"/>
        <end position="65"/>
    </location>
</feature>
<dbReference type="EMBL" id="JAEPRB010000002">
    <property type="protein sequence ID" value="KAG2228075.1"/>
    <property type="molecule type" value="Genomic_DNA"/>
</dbReference>
<feature type="compositionally biased region" description="Polar residues" evidence="1">
    <location>
        <begin position="1"/>
        <end position="17"/>
    </location>
</feature>
<gene>
    <name evidence="2" type="ORF">INT45_009121</name>
</gene>
<evidence type="ECO:0000313" key="2">
    <source>
        <dbReference type="EMBL" id="KAG2228075.1"/>
    </source>
</evidence>
<accession>A0A8H7SGC9</accession>
<sequence>MLATSTMMLESSSSRADATNPRRHSFSSFVRNIMLLISPSSSNDDGESTTTVNERSDDHTDEDKKNSQFLEMYFSFPALEDPDSETNSCAAEHHIHANSNTSNSFIVPTSQVLC</sequence>
<dbReference type="Proteomes" id="UP000646827">
    <property type="component" value="Unassembled WGS sequence"/>
</dbReference>
<proteinExistence type="predicted"/>
<reference evidence="2 3" key="1">
    <citation type="submission" date="2020-12" db="EMBL/GenBank/DDBJ databases">
        <title>Metabolic potential, ecology and presence of endohyphal bacteria is reflected in genomic diversity of Mucoromycotina.</title>
        <authorList>
            <person name="Muszewska A."/>
            <person name="Okrasinska A."/>
            <person name="Steczkiewicz K."/>
            <person name="Drgas O."/>
            <person name="Orlowska M."/>
            <person name="Perlinska-Lenart U."/>
            <person name="Aleksandrzak-Piekarczyk T."/>
            <person name="Szatraj K."/>
            <person name="Zielenkiewicz U."/>
            <person name="Pilsyk S."/>
            <person name="Malc E."/>
            <person name="Mieczkowski P."/>
            <person name="Kruszewska J.S."/>
            <person name="Biernat P."/>
            <person name="Pawlowska J."/>
        </authorList>
    </citation>
    <scope>NUCLEOTIDE SEQUENCE [LARGE SCALE GENOMIC DNA]</scope>
    <source>
        <strain evidence="2 3">CBS 142.35</strain>
    </source>
</reference>